<name>A0A815IB37_9BILA</name>
<gene>
    <name evidence="3" type="ORF">VCS650_LOCUS34330</name>
</gene>
<dbReference type="InterPro" id="IPR001258">
    <property type="entry name" value="NHL_repeat"/>
</dbReference>
<dbReference type="InterPro" id="IPR011042">
    <property type="entry name" value="6-blade_b-propeller_TolB-like"/>
</dbReference>
<feature type="repeat" description="NHL" evidence="2">
    <location>
        <begin position="32"/>
        <end position="63"/>
    </location>
</feature>
<dbReference type="SUPFAM" id="SSF63829">
    <property type="entry name" value="Calcium-dependent phosphotriesterase"/>
    <property type="match status" value="1"/>
</dbReference>
<organism evidence="3 4">
    <name type="scientific">Adineta steineri</name>
    <dbReference type="NCBI Taxonomy" id="433720"/>
    <lineage>
        <taxon>Eukaryota</taxon>
        <taxon>Metazoa</taxon>
        <taxon>Spiralia</taxon>
        <taxon>Gnathifera</taxon>
        <taxon>Rotifera</taxon>
        <taxon>Eurotatoria</taxon>
        <taxon>Bdelloidea</taxon>
        <taxon>Adinetida</taxon>
        <taxon>Adinetidae</taxon>
        <taxon>Adineta</taxon>
    </lineage>
</organism>
<dbReference type="OrthoDB" id="342730at2759"/>
<accession>A0A815IB37</accession>
<dbReference type="Gene3D" id="2.120.10.30">
    <property type="entry name" value="TolB, C-terminal domain"/>
    <property type="match status" value="1"/>
</dbReference>
<evidence type="ECO:0000313" key="4">
    <source>
        <dbReference type="Proteomes" id="UP000663891"/>
    </source>
</evidence>
<dbReference type="Proteomes" id="UP000663891">
    <property type="component" value="Unassembled WGS sequence"/>
</dbReference>
<dbReference type="PROSITE" id="PS51125">
    <property type="entry name" value="NHL"/>
    <property type="match status" value="1"/>
</dbReference>
<dbReference type="AlphaFoldDB" id="A0A815IB37"/>
<proteinExistence type="predicted"/>
<evidence type="ECO:0000256" key="1">
    <source>
        <dbReference type="ARBA" id="ARBA00022737"/>
    </source>
</evidence>
<evidence type="ECO:0000313" key="3">
    <source>
        <dbReference type="EMBL" id="CAF1361382.1"/>
    </source>
</evidence>
<dbReference type="Pfam" id="PF01436">
    <property type="entry name" value="NHL"/>
    <property type="match status" value="1"/>
</dbReference>
<comment type="caution">
    <text evidence="3">The sequence shown here is derived from an EMBL/GenBank/DDBJ whole genome shotgun (WGS) entry which is preliminary data.</text>
</comment>
<evidence type="ECO:0008006" key="5">
    <source>
        <dbReference type="Google" id="ProtNLM"/>
    </source>
</evidence>
<protein>
    <recommendedName>
        <fullName evidence="5">6-bladed beta-propeller</fullName>
    </recommendedName>
</protein>
<sequence length="64" mass="6939">DSGNNRIMGWCEGKEEGEIVVGENGGGSQSNQLYGPSGLSFDDEGNLYVADYSNHRIQKFVTVL</sequence>
<feature type="non-terminal residue" evidence="3">
    <location>
        <position position="1"/>
    </location>
</feature>
<dbReference type="EMBL" id="CAJNON010000715">
    <property type="protein sequence ID" value="CAF1361382.1"/>
    <property type="molecule type" value="Genomic_DNA"/>
</dbReference>
<reference evidence="3" key="1">
    <citation type="submission" date="2021-02" db="EMBL/GenBank/DDBJ databases">
        <authorList>
            <person name="Nowell W R."/>
        </authorList>
    </citation>
    <scope>NUCLEOTIDE SEQUENCE</scope>
</reference>
<evidence type="ECO:0000256" key="2">
    <source>
        <dbReference type="PROSITE-ProRule" id="PRU00504"/>
    </source>
</evidence>
<keyword evidence="1" id="KW-0677">Repeat</keyword>